<keyword evidence="2 5" id="KW-0812">Transmembrane</keyword>
<comment type="subcellular location">
    <subcellularLocation>
        <location evidence="1">Membrane</location>
        <topology evidence="1">Multi-pass membrane protein</topology>
    </subcellularLocation>
</comment>
<keyword evidence="4 5" id="KW-0472">Membrane</keyword>
<accession>Q93A52</accession>
<dbReference type="GO" id="GO:0016020">
    <property type="term" value="C:membrane"/>
    <property type="evidence" value="ECO:0007669"/>
    <property type="project" value="UniProtKB-SubCell"/>
</dbReference>
<protein>
    <submittedName>
        <fullName evidence="6">VE30</fullName>
    </submittedName>
</protein>
<feature type="transmembrane region" description="Helical" evidence="5">
    <location>
        <begin position="6"/>
        <end position="23"/>
    </location>
</feature>
<dbReference type="GO" id="GO:0004671">
    <property type="term" value="F:protein C-terminal S-isoprenylcysteine carboxyl O-methyltransferase activity"/>
    <property type="evidence" value="ECO:0007669"/>
    <property type="project" value="InterPro"/>
</dbReference>
<dbReference type="EMBL" id="FJ872411">
    <property type="protein sequence ID" value="AAL27436.2"/>
    <property type="molecule type" value="Genomic_DNA"/>
</dbReference>
<feature type="transmembrane region" description="Helical" evidence="5">
    <location>
        <begin position="137"/>
        <end position="159"/>
    </location>
</feature>
<evidence type="ECO:0000256" key="1">
    <source>
        <dbReference type="ARBA" id="ARBA00004141"/>
    </source>
</evidence>
<evidence type="ECO:0000256" key="3">
    <source>
        <dbReference type="ARBA" id="ARBA00022989"/>
    </source>
</evidence>
<keyword evidence="3 5" id="KW-1133">Transmembrane helix</keyword>
<evidence type="ECO:0000313" key="6">
    <source>
        <dbReference type="EMBL" id="AAL27436.2"/>
    </source>
</evidence>
<feature type="transmembrane region" description="Helical" evidence="5">
    <location>
        <begin position="99"/>
        <end position="117"/>
    </location>
</feature>
<reference evidence="6" key="2">
    <citation type="submission" date="2009-03" db="EMBL/GenBank/DDBJ databases">
        <title>Acquired DNA containing D-alanine,D-serine operons in vancomycin resistant Enterococcus faecalis.</title>
        <authorList>
            <person name="Boyd D.A."/>
            <person name="Mulvey M.R."/>
        </authorList>
    </citation>
    <scope>NUCLEOTIDE SEQUENCE</scope>
    <source>
        <strain evidence="6">N00-0410</strain>
    </source>
</reference>
<dbReference type="AlphaFoldDB" id="Q93A52"/>
<feature type="transmembrane region" description="Helical" evidence="5">
    <location>
        <begin position="68"/>
        <end position="87"/>
    </location>
</feature>
<evidence type="ECO:0000256" key="4">
    <source>
        <dbReference type="ARBA" id="ARBA00023136"/>
    </source>
</evidence>
<dbReference type="InterPro" id="IPR007269">
    <property type="entry name" value="ICMT_MeTrfase"/>
</dbReference>
<dbReference type="Pfam" id="PF04140">
    <property type="entry name" value="ICMT"/>
    <property type="match status" value="1"/>
</dbReference>
<evidence type="ECO:0000256" key="2">
    <source>
        <dbReference type="ARBA" id="ARBA00022692"/>
    </source>
</evidence>
<dbReference type="Gene3D" id="1.20.120.1630">
    <property type="match status" value="1"/>
</dbReference>
<evidence type="ECO:0000256" key="5">
    <source>
        <dbReference type="SAM" id="Phobius"/>
    </source>
</evidence>
<name>Q93A52_ENTFL</name>
<sequence>MDVNEILCVLLITVFFIRIRIYFISKKNEKILLKMGGREYYRDLTNCLLLMHSLYYLFSIVEGCLRDIQLDTICFFGILTTTTSYLISLKVMNELGKYWTIRLIFADSSIITTYWLFKYTKYKNYYFNMIPELFGITLIFRSWLTMILFICPYSICLYMRKEKENFLINNLRE</sequence>
<reference evidence="6" key="1">
    <citation type="journal article" date="2002" name="Antimicrob. Agents Chemother.">
        <title>Molecular characterization of the vanE gene cluster in vancomycin-resistant Enterococcus faecalis N00-410 isolated in Canada.</title>
        <authorList>
            <person name="Boyd D.A."/>
            <person name="Cabral T."/>
            <person name="Van Caeseele P."/>
            <person name="Wylie J."/>
            <person name="Mulvey M.R."/>
        </authorList>
    </citation>
    <scope>NUCLEOTIDE SEQUENCE</scope>
    <source>
        <strain evidence="6">N00-0410</strain>
    </source>
</reference>
<organism evidence="6">
    <name type="scientific">Enterococcus faecalis</name>
    <name type="common">Streptococcus faecalis</name>
    <dbReference type="NCBI Taxonomy" id="1351"/>
    <lineage>
        <taxon>Bacteria</taxon>
        <taxon>Bacillati</taxon>
        <taxon>Bacillota</taxon>
        <taxon>Bacilli</taxon>
        <taxon>Lactobacillales</taxon>
        <taxon>Enterococcaceae</taxon>
        <taxon>Enterococcus</taxon>
    </lineage>
</organism>
<proteinExistence type="predicted"/>